<proteinExistence type="predicted"/>
<organism evidence="1 2">
    <name type="scientific">Coccomyxa viridis</name>
    <dbReference type="NCBI Taxonomy" id="1274662"/>
    <lineage>
        <taxon>Eukaryota</taxon>
        <taxon>Viridiplantae</taxon>
        <taxon>Chlorophyta</taxon>
        <taxon>core chlorophytes</taxon>
        <taxon>Trebouxiophyceae</taxon>
        <taxon>Trebouxiophyceae incertae sedis</taxon>
        <taxon>Coccomyxaceae</taxon>
        <taxon>Coccomyxa</taxon>
    </lineage>
</organism>
<dbReference type="EMBL" id="CAXHTA020000005">
    <property type="protein sequence ID" value="CAL5221778.1"/>
    <property type="molecule type" value="Genomic_DNA"/>
</dbReference>
<reference evidence="1 2" key="1">
    <citation type="submission" date="2024-06" db="EMBL/GenBank/DDBJ databases">
        <authorList>
            <person name="Kraege A."/>
            <person name="Thomma B."/>
        </authorList>
    </citation>
    <scope>NUCLEOTIDE SEQUENCE [LARGE SCALE GENOMIC DNA]</scope>
</reference>
<comment type="caution">
    <text evidence="1">The sequence shown here is derived from an EMBL/GenBank/DDBJ whole genome shotgun (WGS) entry which is preliminary data.</text>
</comment>
<accession>A0ABP1FP87</accession>
<evidence type="ECO:0000313" key="1">
    <source>
        <dbReference type="EMBL" id="CAL5221778.1"/>
    </source>
</evidence>
<keyword evidence="2" id="KW-1185">Reference proteome</keyword>
<dbReference type="Proteomes" id="UP001497392">
    <property type="component" value="Unassembled WGS sequence"/>
</dbReference>
<gene>
    <name evidence="1" type="primary">g4031</name>
    <name evidence="1" type="ORF">VP750_LOCUS3437</name>
</gene>
<sequence>MTRSLADLTAASIYPDHLQPGCPDSFQNHHTANIVSPINAVHSGNWLAQRVINGRSRRPFSDSSRSAPAFFRQVDFTSHKGLFVQTKQAPEFRFVFSSLEEGEALGSLTQFLSINLMAMPLKSISVDAAKDLTGYMLSLGECYSDVGTLTLWPIEHGTMYRYNIAPGDGAGLNHFENITFSADSGLQGPGVTLEIWSLSFRNAFFGAGVDGFFEVLSEFVNGTHTKPQTHLHSLLNFVTEYRMNLTDLADAIDAD</sequence>
<name>A0ABP1FP87_9CHLO</name>
<protein>
    <submittedName>
        <fullName evidence="1">G4031 protein</fullName>
    </submittedName>
</protein>
<evidence type="ECO:0000313" key="2">
    <source>
        <dbReference type="Proteomes" id="UP001497392"/>
    </source>
</evidence>